<dbReference type="Gene3D" id="1.25.40.20">
    <property type="entry name" value="Ankyrin repeat-containing domain"/>
    <property type="match status" value="2"/>
</dbReference>
<sequence length="163" mass="17325">MGCASSKAAMGKAVYEAARDGKEAELTRLIGLGGNVNWHNPDVRRRMCLAWAPASSSPLYGDTALIGASYHGHEGCVRLLLAAEAIEVNAKSNNDTTALHGAAAWGHLAIAKRLLEGGADPTLRDKDGKTALDWARQYGKSEVVALLSEPRYAARMHTDCPAL</sequence>
<dbReference type="Proteomes" id="UP000037460">
    <property type="component" value="Unassembled WGS sequence"/>
</dbReference>
<dbReference type="Pfam" id="PF12796">
    <property type="entry name" value="Ank_2"/>
    <property type="match status" value="1"/>
</dbReference>
<dbReference type="SUPFAM" id="SSF48403">
    <property type="entry name" value="Ankyrin repeat"/>
    <property type="match status" value="1"/>
</dbReference>
<dbReference type="SMART" id="SM00248">
    <property type="entry name" value="ANK"/>
    <property type="match status" value="3"/>
</dbReference>
<feature type="repeat" description="ANK" evidence="3">
    <location>
        <begin position="94"/>
        <end position="126"/>
    </location>
</feature>
<evidence type="ECO:0000256" key="3">
    <source>
        <dbReference type="PROSITE-ProRule" id="PRU00023"/>
    </source>
</evidence>
<dbReference type="InterPro" id="IPR036770">
    <property type="entry name" value="Ankyrin_rpt-contain_sf"/>
</dbReference>
<accession>A0A0M0K2W6</accession>
<dbReference type="InterPro" id="IPR002110">
    <property type="entry name" value="Ankyrin_rpt"/>
</dbReference>
<evidence type="ECO:0000313" key="4">
    <source>
        <dbReference type="EMBL" id="KOO33211.1"/>
    </source>
</evidence>
<dbReference type="AlphaFoldDB" id="A0A0M0K2W6"/>
<comment type="caution">
    <text evidence="4">The sequence shown here is derived from an EMBL/GenBank/DDBJ whole genome shotgun (WGS) entry which is preliminary data.</text>
</comment>
<dbReference type="PANTHER" id="PTHR24171:SF9">
    <property type="entry name" value="ANKYRIN REPEAT DOMAIN-CONTAINING PROTEIN 39"/>
    <property type="match status" value="1"/>
</dbReference>
<feature type="non-terminal residue" evidence="4">
    <location>
        <position position="163"/>
    </location>
</feature>
<name>A0A0M0K2W6_9EUKA</name>
<protein>
    <submittedName>
        <fullName evidence="4">Uncharacterized protein</fullName>
    </submittedName>
</protein>
<reference evidence="5" key="1">
    <citation type="journal article" date="2015" name="PLoS Genet.">
        <title>Genome Sequence and Transcriptome Analyses of Chrysochromulina tobin: Metabolic Tools for Enhanced Algal Fitness in the Prominent Order Prymnesiales (Haptophyceae).</title>
        <authorList>
            <person name="Hovde B.T."/>
            <person name="Deodato C.R."/>
            <person name="Hunsperger H.M."/>
            <person name="Ryken S.A."/>
            <person name="Yost W."/>
            <person name="Jha R.K."/>
            <person name="Patterson J."/>
            <person name="Monnat R.J. Jr."/>
            <person name="Barlow S.B."/>
            <person name="Starkenburg S.R."/>
            <person name="Cattolico R.A."/>
        </authorList>
    </citation>
    <scope>NUCLEOTIDE SEQUENCE</scope>
    <source>
        <strain evidence="5">CCMP291</strain>
    </source>
</reference>
<keyword evidence="1" id="KW-0677">Repeat</keyword>
<gene>
    <name evidence="4" type="ORF">Ctob_016545</name>
</gene>
<dbReference type="PANTHER" id="PTHR24171">
    <property type="entry name" value="ANKYRIN REPEAT DOMAIN-CONTAINING PROTEIN 39-RELATED"/>
    <property type="match status" value="1"/>
</dbReference>
<evidence type="ECO:0000313" key="5">
    <source>
        <dbReference type="Proteomes" id="UP000037460"/>
    </source>
</evidence>
<dbReference type="PROSITE" id="PS50297">
    <property type="entry name" value="ANK_REP_REGION"/>
    <property type="match status" value="1"/>
</dbReference>
<keyword evidence="2 3" id="KW-0040">ANK repeat</keyword>
<organism evidence="4 5">
    <name type="scientific">Chrysochromulina tobinii</name>
    <dbReference type="NCBI Taxonomy" id="1460289"/>
    <lineage>
        <taxon>Eukaryota</taxon>
        <taxon>Haptista</taxon>
        <taxon>Haptophyta</taxon>
        <taxon>Prymnesiophyceae</taxon>
        <taxon>Prymnesiales</taxon>
        <taxon>Chrysochromulinaceae</taxon>
        <taxon>Chrysochromulina</taxon>
    </lineage>
</organism>
<evidence type="ECO:0000256" key="1">
    <source>
        <dbReference type="ARBA" id="ARBA00022737"/>
    </source>
</evidence>
<evidence type="ECO:0000256" key="2">
    <source>
        <dbReference type="ARBA" id="ARBA00023043"/>
    </source>
</evidence>
<dbReference type="OrthoDB" id="20872at2759"/>
<proteinExistence type="predicted"/>
<keyword evidence="5" id="KW-1185">Reference proteome</keyword>
<dbReference type="PROSITE" id="PS50088">
    <property type="entry name" value="ANK_REPEAT"/>
    <property type="match status" value="1"/>
</dbReference>
<dbReference type="EMBL" id="JWZX01001573">
    <property type="protein sequence ID" value="KOO33211.1"/>
    <property type="molecule type" value="Genomic_DNA"/>
</dbReference>